<proteinExistence type="predicted"/>
<accession>A0ABY7TG46</accession>
<gene>
    <name evidence="2" type="ORF">PQO05_13575</name>
</gene>
<dbReference type="SUPFAM" id="SSF53448">
    <property type="entry name" value="Nucleotide-diphospho-sugar transferases"/>
    <property type="match status" value="1"/>
</dbReference>
<dbReference type="EC" id="2.4.-.-" evidence="2"/>
<dbReference type="GO" id="GO:0016757">
    <property type="term" value="F:glycosyltransferase activity"/>
    <property type="evidence" value="ECO:0007669"/>
    <property type="project" value="UniProtKB-KW"/>
</dbReference>
<name>A0ABY7TG46_9SPHI</name>
<evidence type="ECO:0000313" key="3">
    <source>
        <dbReference type="Proteomes" id="UP001216139"/>
    </source>
</evidence>
<evidence type="ECO:0000313" key="2">
    <source>
        <dbReference type="EMBL" id="WCT14965.1"/>
    </source>
</evidence>
<dbReference type="EMBL" id="CP117167">
    <property type="protein sequence ID" value="WCT14965.1"/>
    <property type="molecule type" value="Genomic_DNA"/>
</dbReference>
<dbReference type="Pfam" id="PF00535">
    <property type="entry name" value="Glycos_transf_2"/>
    <property type="match status" value="1"/>
</dbReference>
<dbReference type="InterPro" id="IPR029044">
    <property type="entry name" value="Nucleotide-diphossugar_trans"/>
</dbReference>
<dbReference type="Gene3D" id="3.90.550.10">
    <property type="entry name" value="Spore Coat Polysaccharide Biosynthesis Protein SpsA, Chain A"/>
    <property type="match status" value="1"/>
</dbReference>
<keyword evidence="3" id="KW-1185">Reference proteome</keyword>
<sequence length="275" mass="31542">MKVSVIMVSDNMCKLLRQSLAALKRSVQHLDAEIILVDNNSDDNTVETISREFPDVKITTTTGGLSHCVNQGIKMAKGEYLLFLSPDAITKKETVSKAIQFMDSHITAGGLSVRMLDIDGNYMQASKKTVPRRWVTLLKLTGLLKQFSKSRLTDHYIARHDDEFDTTETDVMHDRFMLIRKSVMDVVGLVDERFNRYGANIDLSYRIRLAGFRNYYFPKTYIINLQYNRSGKFSWNNLKSFYGAMFIFAVKYIFRLPALGEKPAQELYPAYELKG</sequence>
<organism evidence="2 3">
    <name type="scientific">Mucilaginibacter jinjuensis</name>
    <dbReference type="NCBI Taxonomy" id="1176721"/>
    <lineage>
        <taxon>Bacteria</taxon>
        <taxon>Pseudomonadati</taxon>
        <taxon>Bacteroidota</taxon>
        <taxon>Sphingobacteriia</taxon>
        <taxon>Sphingobacteriales</taxon>
        <taxon>Sphingobacteriaceae</taxon>
        <taxon>Mucilaginibacter</taxon>
    </lineage>
</organism>
<feature type="domain" description="Glycosyltransferase 2-like" evidence="1">
    <location>
        <begin position="4"/>
        <end position="127"/>
    </location>
</feature>
<keyword evidence="2" id="KW-0328">Glycosyltransferase</keyword>
<reference evidence="2 3" key="1">
    <citation type="submission" date="2023-02" db="EMBL/GenBank/DDBJ databases">
        <title>Genome sequence of Mucilaginibacter jinjuensis strain KACC 16571.</title>
        <authorList>
            <person name="Kim S."/>
            <person name="Heo J."/>
            <person name="Kwon S.-W."/>
        </authorList>
    </citation>
    <scope>NUCLEOTIDE SEQUENCE [LARGE SCALE GENOMIC DNA]</scope>
    <source>
        <strain evidence="2 3">KACC 16571</strain>
    </source>
</reference>
<dbReference type="PANTHER" id="PTHR43179:SF7">
    <property type="entry name" value="RHAMNOSYLTRANSFERASE WBBL"/>
    <property type="match status" value="1"/>
</dbReference>
<keyword evidence="2" id="KW-0808">Transferase</keyword>
<dbReference type="InterPro" id="IPR001173">
    <property type="entry name" value="Glyco_trans_2-like"/>
</dbReference>
<protein>
    <submittedName>
        <fullName evidence="2">Glycosyltransferase</fullName>
        <ecNumber evidence="2">2.4.-.-</ecNumber>
    </submittedName>
</protein>
<dbReference type="PANTHER" id="PTHR43179">
    <property type="entry name" value="RHAMNOSYLTRANSFERASE WBBL"/>
    <property type="match status" value="1"/>
</dbReference>
<dbReference type="Proteomes" id="UP001216139">
    <property type="component" value="Chromosome"/>
</dbReference>
<evidence type="ECO:0000259" key="1">
    <source>
        <dbReference type="Pfam" id="PF00535"/>
    </source>
</evidence>
<dbReference type="RefSeq" id="WP_273633458.1">
    <property type="nucleotide sequence ID" value="NZ_CP117167.1"/>
</dbReference>